<evidence type="ECO:0000256" key="4">
    <source>
        <dbReference type="ARBA" id="ARBA00023004"/>
    </source>
</evidence>
<keyword evidence="4" id="KW-0408">Iron</keyword>
<dbReference type="AlphaFoldDB" id="A0A0S8FWE4"/>
<evidence type="ECO:0000256" key="2">
    <source>
        <dbReference type="ARBA" id="ARBA00022723"/>
    </source>
</evidence>
<dbReference type="PANTHER" id="PTHR43255">
    <property type="entry name" value="IRON-SULFUR-BINDING OXIDOREDUCTASE FADF-RELATED-RELATED"/>
    <property type="match status" value="1"/>
</dbReference>
<dbReference type="GO" id="GO:0051539">
    <property type="term" value="F:4 iron, 4 sulfur cluster binding"/>
    <property type="evidence" value="ECO:0007669"/>
    <property type="project" value="UniProtKB-KW"/>
</dbReference>
<name>A0A0S8FWE4_UNCW3</name>
<reference evidence="6 7" key="1">
    <citation type="journal article" date="2015" name="Microbiome">
        <title>Genomic resolution of linkages in carbon, nitrogen, and sulfur cycling among widespread estuary sediment bacteria.</title>
        <authorList>
            <person name="Baker B.J."/>
            <person name="Lazar C.S."/>
            <person name="Teske A.P."/>
            <person name="Dick G.J."/>
        </authorList>
    </citation>
    <scope>NUCLEOTIDE SEQUENCE [LARGE SCALE GENOMIC DNA]</scope>
    <source>
        <strain evidence="6">SM23_42</strain>
    </source>
</reference>
<dbReference type="InterPro" id="IPR017900">
    <property type="entry name" value="4Fe4S_Fe_S_CS"/>
</dbReference>
<evidence type="ECO:0000256" key="3">
    <source>
        <dbReference type="ARBA" id="ARBA00023002"/>
    </source>
</evidence>
<organism evidence="6 7">
    <name type="scientific">candidate division WOR_3 bacterium SM23_42</name>
    <dbReference type="NCBI Taxonomy" id="1703779"/>
    <lineage>
        <taxon>Bacteria</taxon>
        <taxon>Bacteria division WOR-3</taxon>
    </lineage>
</organism>
<keyword evidence="1" id="KW-0004">4Fe-4S</keyword>
<keyword evidence="2" id="KW-0479">Metal-binding</keyword>
<dbReference type="Gene3D" id="1.10.1060.10">
    <property type="entry name" value="Alpha-helical ferredoxin"/>
    <property type="match status" value="1"/>
</dbReference>
<proteinExistence type="predicted"/>
<dbReference type="Pfam" id="PF13534">
    <property type="entry name" value="Fer4_17"/>
    <property type="match status" value="1"/>
</dbReference>
<dbReference type="InterPro" id="IPR051460">
    <property type="entry name" value="HdrC_iron-sulfur_subunit"/>
</dbReference>
<keyword evidence="3" id="KW-0560">Oxidoreductase</keyword>
<keyword evidence="5" id="KW-0411">Iron-sulfur</keyword>
<accession>A0A0S8FWE4</accession>
<evidence type="ECO:0000256" key="5">
    <source>
        <dbReference type="ARBA" id="ARBA00023014"/>
    </source>
</evidence>
<dbReference type="GO" id="GO:0016491">
    <property type="term" value="F:oxidoreductase activity"/>
    <property type="evidence" value="ECO:0007669"/>
    <property type="project" value="UniProtKB-KW"/>
</dbReference>
<comment type="caution">
    <text evidence="6">The sequence shown here is derived from an EMBL/GenBank/DDBJ whole genome shotgun (WGS) entry which is preliminary data.</text>
</comment>
<gene>
    <name evidence="6" type="ORF">AMJ83_04310</name>
</gene>
<dbReference type="InterPro" id="IPR009051">
    <property type="entry name" value="Helical_ferredxn"/>
</dbReference>
<evidence type="ECO:0008006" key="8">
    <source>
        <dbReference type="Google" id="ProtNLM"/>
    </source>
</evidence>
<dbReference type="Proteomes" id="UP000051373">
    <property type="component" value="Unassembled WGS sequence"/>
</dbReference>
<protein>
    <recommendedName>
        <fullName evidence="8">Heterodisulfide reductase</fullName>
    </recommendedName>
</protein>
<dbReference type="PANTHER" id="PTHR43255:SF1">
    <property type="entry name" value="IRON-SULFUR-BINDING OXIDOREDUCTASE FADF-RELATED"/>
    <property type="match status" value="1"/>
</dbReference>
<dbReference type="EMBL" id="LJUJ01000006">
    <property type="protein sequence ID" value="KPK64044.1"/>
    <property type="molecule type" value="Genomic_DNA"/>
</dbReference>
<dbReference type="SUPFAM" id="SSF46548">
    <property type="entry name" value="alpha-helical ferredoxin"/>
    <property type="match status" value="1"/>
</dbReference>
<sequence length="134" mass="14863">MIKKVEITPENEKFLNKVNELSGQVVTLCEQCGTCSGGCPLVGEMDITPSQWMRLVQLGLKEVLDFKAVWVCASCFTCTVRCPRKIDVSKVAEALRQIILRKAIDYIDLKAIPKDELACLPQIALVSACRKFTG</sequence>
<evidence type="ECO:0000256" key="1">
    <source>
        <dbReference type="ARBA" id="ARBA00022485"/>
    </source>
</evidence>
<dbReference type="STRING" id="1703779.AMJ83_04310"/>
<evidence type="ECO:0000313" key="7">
    <source>
        <dbReference type="Proteomes" id="UP000051373"/>
    </source>
</evidence>
<dbReference type="PROSITE" id="PS00198">
    <property type="entry name" value="4FE4S_FER_1"/>
    <property type="match status" value="2"/>
</dbReference>
<evidence type="ECO:0000313" key="6">
    <source>
        <dbReference type="EMBL" id="KPK64044.1"/>
    </source>
</evidence>
<dbReference type="GO" id="GO:0005886">
    <property type="term" value="C:plasma membrane"/>
    <property type="evidence" value="ECO:0007669"/>
    <property type="project" value="TreeGrafter"/>
</dbReference>
<dbReference type="GO" id="GO:0046872">
    <property type="term" value="F:metal ion binding"/>
    <property type="evidence" value="ECO:0007669"/>
    <property type="project" value="UniProtKB-KW"/>
</dbReference>